<feature type="DNA-binding region" description="H-T-H motif" evidence="4">
    <location>
        <begin position="53"/>
        <end position="72"/>
    </location>
</feature>
<dbReference type="SUPFAM" id="SSF48498">
    <property type="entry name" value="Tetracyclin repressor-like, C-terminal domain"/>
    <property type="match status" value="1"/>
</dbReference>
<keyword evidence="7" id="KW-1185">Reference proteome</keyword>
<dbReference type="SUPFAM" id="SSF46689">
    <property type="entry name" value="Homeodomain-like"/>
    <property type="match status" value="1"/>
</dbReference>
<accession>A0A7W7SUH4</accession>
<dbReference type="InterPro" id="IPR001647">
    <property type="entry name" value="HTH_TetR"/>
</dbReference>
<dbReference type="RefSeq" id="WP_184536759.1">
    <property type="nucleotide sequence ID" value="NZ_JACHJW010000001.1"/>
</dbReference>
<comment type="caution">
    <text evidence="6">The sequence shown here is derived from an EMBL/GenBank/DDBJ whole genome shotgun (WGS) entry which is preliminary data.</text>
</comment>
<evidence type="ECO:0000259" key="5">
    <source>
        <dbReference type="PROSITE" id="PS50977"/>
    </source>
</evidence>
<proteinExistence type="predicted"/>
<evidence type="ECO:0000256" key="2">
    <source>
        <dbReference type="ARBA" id="ARBA00023125"/>
    </source>
</evidence>
<dbReference type="Pfam" id="PF02909">
    <property type="entry name" value="TetR_C_1"/>
    <property type="match status" value="1"/>
</dbReference>
<evidence type="ECO:0000256" key="4">
    <source>
        <dbReference type="PROSITE-ProRule" id="PRU00335"/>
    </source>
</evidence>
<dbReference type="GO" id="GO:0003700">
    <property type="term" value="F:DNA-binding transcription factor activity"/>
    <property type="evidence" value="ECO:0007669"/>
    <property type="project" value="TreeGrafter"/>
</dbReference>
<dbReference type="EMBL" id="JACHJW010000001">
    <property type="protein sequence ID" value="MBB4961101.1"/>
    <property type="molecule type" value="Genomic_DNA"/>
</dbReference>
<dbReference type="Proteomes" id="UP000578819">
    <property type="component" value="Unassembled WGS sequence"/>
</dbReference>
<evidence type="ECO:0000313" key="6">
    <source>
        <dbReference type="EMBL" id="MBB4961101.1"/>
    </source>
</evidence>
<dbReference type="GO" id="GO:0000976">
    <property type="term" value="F:transcription cis-regulatory region binding"/>
    <property type="evidence" value="ECO:0007669"/>
    <property type="project" value="TreeGrafter"/>
</dbReference>
<gene>
    <name evidence="6" type="ORF">FHR38_004834</name>
</gene>
<dbReference type="InterPro" id="IPR050109">
    <property type="entry name" value="HTH-type_TetR-like_transc_reg"/>
</dbReference>
<dbReference type="AlphaFoldDB" id="A0A7W7SUH4"/>
<sequence length="249" mass="27113">MEVDSSTALPPGIEAAWGLRERPPKGPKRGLSLPRIVDAAIRVADNDGLAAVSMSRVATELGAAPMSLYRYVVSKDELLVLMVDAAYGRPPTPDRSDHDWRAGLTRWSWAEREALRQHPWVLRVPISGPPATPNNLLWLEEGLRCLRDTGLTAAEKLSVILLLTGYVRNVSATAADIDAAAQASGIMLAQVMTGYTQLLRSLIDNQRFPELSTVVEADAFGNDGDLDEEFVFGLERVLDGIEALIRARG</sequence>
<reference evidence="6 7" key="1">
    <citation type="submission" date="2020-08" db="EMBL/GenBank/DDBJ databases">
        <title>Sequencing the genomes of 1000 actinobacteria strains.</title>
        <authorList>
            <person name="Klenk H.-P."/>
        </authorList>
    </citation>
    <scope>NUCLEOTIDE SEQUENCE [LARGE SCALE GENOMIC DNA]</scope>
    <source>
        <strain evidence="6 7">DSM 45886</strain>
    </source>
</reference>
<dbReference type="PANTHER" id="PTHR30055:SF151">
    <property type="entry name" value="TRANSCRIPTIONAL REGULATORY PROTEIN"/>
    <property type="match status" value="1"/>
</dbReference>
<dbReference type="Pfam" id="PF00440">
    <property type="entry name" value="TetR_N"/>
    <property type="match status" value="1"/>
</dbReference>
<dbReference type="Gene3D" id="1.10.357.10">
    <property type="entry name" value="Tetracycline Repressor, domain 2"/>
    <property type="match status" value="1"/>
</dbReference>
<dbReference type="InterPro" id="IPR009057">
    <property type="entry name" value="Homeodomain-like_sf"/>
</dbReference>
<name>A0A7W7SUH4_9ACTN</name>
<dbReference type="PANTHER" id="PTHR30055">
    <property type="entry name" value="HTH-TYPE TRANSCRIPTIONAL REGULATOR RUTR"/>
    <property type="match status" value="1"/>
</dbReference>
<dbReference type="Gene3D" id="1.10.10.60">
    <property type="entry name" value="Homeodomain-like"/>
    <property type="match status" value="1"/>
</dbReference>
<organism evidence="6 7">
    <name type="scientific">Micromonospora polyrhachis</name>
    <dbReference type="NCBI Taxonomy" id="1282883"/>
    <lineage>
        <taxon>Bacteria</taxon>
        <taxon>Bacillati</taxon>
        <taxon>Actinomycetota</taxon>
        <taxon>Actinomycetes</taxon>
        <taxon>Micromonosporales</taxon>
        <taxon>Micromonosporaceae</taxon>
        <taxon>Micromonospora</taxon>
    </lineage>
</organism>
<evidence type="ECO:0000256" key="1">
    <source>
        <dbReference type="ARBA" id="ARBA00023015"/>
    </source>
</evidence>
<evidence type="ECO:0000256" key="3">
    <source>
        <dbReference type="ARBA" id="ARBA00023163"/>
    </source>
</evidence>
<dbReference type="GO" id="GO:0045892">
    <property type="term" value="P:negative regulation of DNA-templated transcription"/>
    <property type="evidence" value="ECO:0007669"/>
    <property type="project" value="InterPro"/>
</dbReference>
<keyword evidence="3" id="KW-0804">Transcription</keyword>
<protein>
    <submittedName>
        <fullName evidence="6">AcrR family transcriptional regulator</fullName>
    </submittedName>
</protein>
<keyword evidence="2 4" id="KW-0238">DNA-binding</keyword>
<keyword evidence="1" id="KW-0805">Transcription regulation</keyword>
<dbReference type="PROSITE" id="PS50977">
    <property type="entry name" value="HTH_TETR_2"/>
    <property type="match status" value="1"/>
</dbReference>
<dbReference type="InterPro" id="IPR036271">
    <property type="entry name" value="Tet_transcr_reg_TetR-rel_C_sf"/>
</dbReference>
<feature type="domain" description="HTH tetR-type" evidence="5">
    <location>
        <begin position="30"/>
        <end position="90"/>
    </location>
</feature>
<evidence type="ECO:0000313" key="7">
    <source>
        <dbReference type="Proteomes" id="UP000578819"/>
    </source>
</evidence>
<dbReference type="InterPro" id="IPR004111">
    <property type="entry name" value="Repressor_TetR_C"/>
</dbReference>